<organism evidence="1 2">
    <name type="scientific">Candidatus Saccharicenans subterraneus</name>
    <dbReference type="NCBI Taxonomy" id="2508984"/>
    <lineage>
        <taxon>Bacteria</taxon>
        <taxon>Candidatus Aminicenantota</taxon>
        <taxon>Candidatus Aminicenantia</taxon>
        <taxon>Candidatus Aminicenantales</taxon>
        <taxon>Candidatus Saccharicenantaceae</taxon>
        <taxon>Candidatus Saccharicenans</taxon>
    </lineage>
</organism>
<comment type="caution">
    <text evidence="1">The sequence shown here is derived from an EMBL/GenBank/DDBJ whole genome shotgun (WGS) entry which is preliminary data.</text>
</comment>
<protein>
    <submittedName>
        <fullName evidence="1">Uncharacterized protein</fullName>
    </submittedName>
</protein>
<dbReference type="Proteomes" id="UP000257323">
    <property type="component" value="Unassembled WGS sequence"/>
</dbReference>
<reference evidence="1 2" key="1">
    <citation type="submission" date="2018-08" db="EMBL/GenBank/DDBJ databases">
        <title>Genome analysis of the thermophilic bacterium of the candidate phylum Aminicenantes from deep subsurface aquifer revealed its physiology and ecological role.</title>
        <authorList>
            <person name="Kadnikov V.V."/>
            <person name="Mardanov A.V."/>
            <person name="Beletsky A.V."/>
            <person name="Karnachuk O.V."/>
            <person name="Ravin N.V."/>
        </authorList>
    </citation>
    <scope>NUCLEOTIDE SEQUENCE [LARGE SCALE GENOMIC DNA]</scope>
    <source>
        <strain evidence="1">BY38</strain>
    </source>
</reference>
<gene>
    <name evidence="1" type="ORF">OP8BY_2389</name>
</gene>
<sequence>MSCAISLFALIFTAIYVLKAVVKEKGALTRPRSYVPVNIRYFS</sequence>
<dbReference type="EMBL" id="QUAH01000020">
    <property type="protein sequence ID" value="RFT14773.1"/>
    <property type="molecule type" value="Genomic_DNA"/>
</dbReference>
<proteinExistence type="predicted"/>
<dbReference type="AlphaFoldDB" id="A0A3E2BJ46"/>
<evidence type="ECO:0000313" key="2">
    <source>
        <dbReference type="Proteomes" id="UP000257323"/>
    </source>
</evidence>
<name>A0A3E2BJ46_9BACT</name>
<accession>A0A3E2BJ46</accession>
<evidence type="ECO:0000313" key="1">
    <source>
        <dbReference type="EMBL" id="RFT14773.1"/>
    </source>
</evidence>